<dbReference type="Proteomes" id="UP000661691">
    <property type="component" value="Unassembled WGS sequence"/>
</dbReference>
<evidence type="ECO:0000256" key="7">
    <source>
        <dbReference type="SAM" id="Phobius"/>
    </source>
</evidence>
<evidence type="ECO:0000313" key="8">
    <source>
        <dbReference type="EMBL" id="MBD1372640.1"/>
    </source>
</evidence>
<feature type="transmembrane region" description="Helical" evidence="7">
    <location>
        <begin position="34"/>
        <end position="56"/>
    </location>
</feature>
<feature type="transmembrane region" description="Helical" evidence="7">
    <location>
        <begin position="109"/>
        <end position="129"/>
    </location>
</feature>
<dbReference type="GO" id="GO:0005886">
    <property type="term" value="C:plasma membrane"/>
    <property type="evidence" value="ECO:0007669"/>
    <property type="project" value="UniProtKB-SubCell"/>
</dbReference>
<gene>
    <name evidence="8" type="ORF">IC620_09765</name>
</gene>
<reference evidence="8" key="1">
    <citation type="submission" date="2020-09" db="EMBL/GenBank/DDBJ databases">
        <title>A novel bacterium of genus Hazenella, isolated from South China Sea.</title>
        <authorList>
            <person name="Huang H."/>
            <person name="Mo K."/>
            <person name="Hu Y."/>
        </authorList>
    </citation>
    <scope>NUCLEOTIDE SEQUENCE</scope>
    <source>
        <strain evidence="8">IB182357</strain>
    </source>
</reference>
<evidence type="ECO:0000256" key="4">
    <source>
        <dbReference type="ARBA" id="ARBA00022692"/>
    </source>
</evidence>
<name>A0A926NBE4_9BACL</name>
<comment type="similarity">
    <text evidence="2">Belongs to the UPF0718 family.</text>
</comment>
<feature type="transmembrane region" description="Helical" evidence="7">
    <location>
        <begin position="77"/>
        <end position="103"/>
    </location>
</feature>
<organism evidence="8 9">
    <name type="scientific">Polycladospora coralii</name>
    <dbReference type="NCBI Taxonomy" id="2771432"/>
    <lineage>
        <taxon>Bacteria</taxon>
        <taxon>Bacillati</taxon>
        <taxon>Bacillota</taxon>
        <taxon>Bacilli</taxon>
        <taxon>Bacillales</taxon>
        <taxon>Thermoactinomycetaceae</taxon>
        <taxon>Polycladospora</taxon>
    </lineage>
</organism>
<keyword evidence="4 7" id="KW-0812">Transmembrane</keyword>
<dbReference type="Pfam" id="PF03773">
    <property type="entry name" value="ArsP_1"/>
    <property type="match status" value="1"/>
</dbReference>
<dbReference type="InterPro" id="IPR005524">
    <property type="entry name" value="DUF318"/>
</dbReference>
<dbReference type="EMBL" id="JACXAH010000012">
    <property type="protein sequence ID" value="MBD1372640.1"/>
    <property type="molecule type" value="Genomic_DNA"/>
</dbReference>
<evidence type="ECO:0000256" key="1">
    <source>
        <dbReference type="ARBA" id="ARBA00004651"/>
    </source>
</evidence>
<sequence length="172" mass="19572">MNGIRKYGFTLMLLLGLLLLTRFNQKVGWQAVELTWSSIQNMLFLLLPILVLVGLLDQWVHKERLMKYMGQKGGQKGILICLLLGGIAAGPLYVAFPIALLLLEKGASIRYIVFFLGVWTTAKLPVVIYEWTSFGLTFTLLHIGFGLLFYYWLGILFEKMYSPHQILSKNKA</sequence>
<evidence type="ECO:0000256" key="2">
    <source>
        <dbReference type="ARBA" id="ARBA00006386"/>
    </source>
</evidence>
<accession>A0A926NBE4</accession>
<feature type="transmembrane region" description="Helical" evidence="7">
    <location>
        <begin position="136"/>
        <end position="153"/>
    </location>
</feature>
<evidence type="ECO:0000256" key="5">
    <source>
        <dbReference type="ARBA" id="ARBA00022989"/>
    </source>
</evidence>
<keyword evidence="3" id="KW-1003">Cell membrane</keyword>
<keyword evidence="5 7" id="KW-1133">Transmembrane helix</keyword>
<dbReference type="AlphaFoldDB" id="A0A926NBE4"/>
<keyword evidence="9" id="KW-1185">Reference proteome</keyword>
<proteinExistence type="inferred from homology"/>
<protein>
    <submittedName>
        <fullName evidence="8">Permease</fullName>
    </submittedName>
</protein>
<evidence type="ECO:0000256" key="3">
    <source>
        <dbReference type="ARBA" id="ARBA00022475"/>
    </source>
</evidence>
<evidence type="ECO:0000313" key="9">
    <source>
        <dbReference type="Proteomes" id="UP000661691"/>
    </source>
</evidence>
<dbReference type="RefSeq" id="WP_191142064.1">
    <property type="nucleotide sequence ID" value="NZ_JACXAH010000012.1"/>
</dbReference>
<comment type="subcellular location">
    <subcellularLocation>
        <location evidence="1">Cell membrane</location>
        <topology evidence="1">Multi-pass membrane protein</topology>
    </subcellularLocation>
</comment>
<comment type="caution">
    <text evidence="8">The sequence shown here is derived from an EMBL/GenBank/DDBJ whole genome shotgun (WGS) entry which is preliminary data.</text>
</comment>
<evidence type="ECO:0000256" key="6">
    <source>
        <dbReference type="ARBA" id="ARBA00023136"/>
    </source>
</evidence>
<keyword evidence="6 7" id="KW-0472">Membrane</keyword>